<dbReference type="InterPro" id="IPR001387">
    <property type="entry name" value="Cro/C1-type_HTH"/>
</dbReference>
<dbReference type="OrthoDB" id="9804186at2"/>
<reference evidence="2 3" key="1">
    <citation type="submission" date="2017-02" db="EMBL/GenBank/DDBJ databases">
        <authorList>
            <person name="Peterson S.W."/>
        </authorList>
    </citation>
    <scope>NUCLEOTIDE SEQUENCE [LARGE SCALE GENOMIC DNA]</scope>
    <source>
        <strain evidence="2 3">DSM 15102</strain>
    </source>
</reference>
<sequence length="79" mass="9034">MAIHYNKLWKLLIDKNMKKKDLQRLSGVSSATITKLGRNENVNTEILQKICTALECDICDILEFVPDKIEKGKVNDNND</sequence>
<evidence type="ECO:0000259" key="1">
    <source>
        <dbReference type="PROSITE" id="PS50943"/>
    </source>
</evidence>
<dbReference type="InterPro" id="IPR010982">
    <property type="entry name" value="Lambda_DNA-bd_dom_sf"/>
</dbReference>
<keyword evidence="3" id="KW-1185">Reference proteome</keyword>
<evidence type="ECO:0000313" key="3">
    <source>
        <dbReference type="Proteomes" id="UP000196365"/>
    </source>
</evidence>
<evidence type="ECO:0000313" key="2">
    <source>
        <dbReference type="EMBL" id="SJZ90401.1"/>
    </source>
</evidence>
<dbReference type="EMBL" id="FUWV01000016">
    <property type="protein sequence ID" value="SJZ90401.1"/>
    <property type="molecule type" value="Genomic_DNA"/>
</dbReference>
<dbReference type="SUPFAM" id="SSF47413">
    <property type="entry name" value="lambda repressor-like DNA-binding domains"/>
    <property type="match status" value="1"/>
</dbReference>
<protein>
    <submittedName>
        <fullName evidence="2">DNA-binding transcriptional regulator, XRE family</fullName>
    </submittedName>
</protein>
<dbReference type="GO" id="GO:0003677">
    <property type="term" value="F:DNA binding"/>
    <property type="evidence" value="ECO:0007669"/>
    <property type="project" value="UniProtKB-KW"/>
</dbReference>
<dbReference type="PROSITE" id="PS50943">
    <property type="entry name" value="HTH_CROC1"/>
    <property type="match status" value="1"/>
</dbReference>
<gene>
    <name evidence="2" type="ORF">SAMN02745973_02071</name>
</gene>
<organism evidence="2 3">
    <name type="scientific">Garciella nitratireducens DSM 15102</name>
    <dbReference type="NCBI Taxonomy" id="1121911"/>
    <lineage>
        <taxon>Bacteria</taxon>
        <taxon>Bacillati</taxon>
        <taxon>Bacillota</taxon>
        <taxon>Clostridia</taxon>
        <taxon>Eubacteriales</taxon>
        <taxon>Eubacteriaceae</taxon>
        <taxon>Garciella</taxon>
    </lineage>
</organism>
<dbReference type="AlphaFoldDB" id="A0A1T4PG88"/>
<dbReference type="Pfam" id="PF13443">
    <property type="entry name" value="HTH_26"/>
    <property type="match status" value="1"/>
</dbReference>
<dbReference type="Proteomes" id="UP000196365">
    <property type="component" value="Unassembled WGS sequence"/>
</dbReference>
<proteinExistence type="predicted"/>
<dbReference type="PANTHER" id="PTHR37301">
    <property type="entry name" value="DNA-BINDING PROTEIN-RELATED"/>
    <property type="match status" value="1"/>
</dbReference>
<name>A0A1T4PG88_9FIRM</name>
<dbReference type="RefSeq" id="WP_012103576.1">
    <property type="nucleotide sequence ID" value="NZ_FUWV01000016.1"/>
</dbReference>
<dbReference type="PANTHER" id="PTHR37301:SF1">
    <property type="entry name" value="DNA-BINDING PROTEIN"/>
    <property type="match status" value="1"/>
</dbReference>
<dbReference type="Gene3D" id="1.10.260.40">
    <property type="entry name" value="lambda repressor-like DNA-binding domains"/>
    <property type="match status" value="1"/>
</dbReference>
<keyword evidence="2" id="KW-0238">DNA-binding</keyword>
<feature type="domain" description="HTH cro/C1-type" evidence="1">
    <location>
        <begin position="8"/>
        <end position="61"/>
    </location>
</feature>
<accession>A0A1T4PG88</accession>